<name>A0A9P6EEV6_9AGAR</name>
<feature type="region of interest" description="Disordered" evidence="1">
    <location>
        <begin position="510"/>
        <end position="542"/>
    </location>
</feature>
<feature type="compositionally biased region" description="Low complexity" evidence="1">
    <location>
        <begin position="114"/>
        <end position="126"/>
    </location>
</feature>
<keyword evidence="3" id="KW-1185">Reference proteome</keyword>
<feature type="region of interest" description="Disordered" evidence="1">
    <location>
        <begin position="67"/>
        <end position="151"/>
    </location>
</feature>
<proteinExistence type="predicted"/>
<reference evidence="2" key="1">
    <citation type="submission" date="2020-11" db="EMBL/GenBank/DDBJ databases">
        <authorList>
            <consortium name="DOE Joint Genome Institute"/>
            <person name="Ahrendt S."/>
            <person name="Riley R."/>
            <person name="Andreopoulos W."/>
            <person name="Labutti K."/>
            <person name="Pangilinan J."/>
            <person name="Ruiz-Duenas F.J."/>
            <person name="Barrasa J.M."/>
            <person name="Sanchez-Garcia M."/>
            <person name="Camarero S."/>
            <person name="Miyauchi S."/>
            <person name="Serrano A."/>
            <person name="Linde D."/>
            <person name="Babiker R."/>
            <person name="Drula E."/>
            <person name="Ayuso-Fernandez I."/>
            <person name="Pacheco R."/>
            <person name="Padilla G."/>
            <person name="Ferreira P."/>
            <person name="Barriuso J."/>
            <person name="Kellner H."/>
            <person name="Castanera R."/>
            <person name="Alfaro M."/>
            <person name="Ramirez L."/>
            <person name="Pisabarro A.G."/>
            <person name="Kuo A."/>
            <person name="Tritt A."/>
            <person name="Lipzen A."/>
            <person name="He G."/>
            <person name="Yan M."/>
            <person name="Ng V."/>
            <person name="Cullen D."/>
            <person name="Martin F."/>
            <person name="Rosso M.-N."/>
            <person name="Henrissat B."/>
            <person name="Hibbett D."/>
            <person name="Martinez A.T."/>
            <person name="Grigoriev I.V."/>
        </authorList>
    </citation>
    <scope>NUCLEOTIDE SEQUENCE</scope>
    <source>
        <strain evidence="2">CBS 506.95</strain>
    </source>
</reference>
<dbReference type="EMBL" id="MU157859">
    <property type="protein sequence ID" value="KAF9527637.1"/>
    <property type="molecule type" value="Genomic_DNA"/>
</dbReference>
<feature type="compositionally biased region" description="Low complexity" evidence="1">
    <location>
        <begin position="610"/>
        <end position="626"/>
    </location>
</feature>
<feature type="region of interest" description="Disordered" evidence="1">
    <location>
        <begin position="167"/>
        <end position="187"/>
    </location>
</feature>
<feature type="region of interest" description="Disordered" evidence="1">
    <location>
        <begin position="225"/>
        <end position="254"/>
    </location>
</feature>
<dbReference type="Proteomes" id="UP000807306">
    <property type="component" value="Unassembled WGS sequence"/>
</dbReference>
<accession>A0A9P6EEV6</accession>
<feature type="compositionally biased region" description="Low complexity" evidence="1">
    <location>
        <begin position="457"/>
        <end position="467"/>
    </location>
</feature>
<gene>
    <name evidence="2" type="ORF">CPB83DRAFT_855763</name>
</gene>
<feature type="compositionally biased region" description="Low complexity" evidence="1">
    <location>
        <begin position="530"/>
        <end position="540"/>
    </location>
</feature>
<feature type="compositionally biased region" description="Acidic residues" evidence="1">
    <location>
        <begin position="176"/>
        <end position="186"/>
    </location>
</feature>
<evidence type="ECO:0000313" key="2">
    <source>
        <dbReference type="EMBL" id="KAF9527637.1"/>
    </source>
</evidence>
<evidence type="ECO:0000313" key="3">
    <source>
        <dbReference type="Proteomes" id="UP000807306"/>
    </source>
</evidence>
<dbReference type="OrthoDB" id="2692698at2759"/>
<feature type="region of interest" description="Disordered" evidence="1">
    <location>
        <begin position="1"/>
        <end position="23"/>
    </location>
</feature>
<feature type="region of interest" description="Disordered" evidence="1">
    <location>
        <begin position="554"/>
        <end position="583"/>
    </location>
</feature>
<feature type="compositionally biased region" description="Low complexity" evidence="1">
    <location>
        <begin position="234"/>
        <end position="246"/>
    </location>
</feature>
<protein>
    <submittedName>
        <fullName evidence="2">Uncharacterized protein</fullName>
    </submittedName>
</protein>
<comment type="caution">
    <text evidence="2">The sequence shown here is derived from an EMBL/GenBank/DDBJ whole genome shotgun (WGS) entry which is preliminary data.</text>
</comment>
<evidence type="ECO:0000256" key="1">
    <source>
        <dbReference type="SAM" id="MobiDB-lite"/>
    </source>
</evidence>
<feature type="region of interest" description="Disordered" evidence="1">
    <location>
        <begin position="598"/>
        <end position="642"/>
    </location>
</feature>
<feature type="compositionally biased region" description="Low complexity" evidence="1">
    <location>
        <begin position="10"/>
        <end position="23"/>
    </location>
</feature>
<organism evidence="2 3">
    <name type="scientific">Crepidotus variabilis</name>
    <dbReference type="NCBI Taxonomy" id="179855"/>
    <lineage>
        <taxon>Eukaryota</taxon>
        <taxon>Fungi</taxon>
        <taxon>Dikarya</taxon>
        <taxon>Basidiomycota</taxon>
        <taxon>Agaricomycotina</taxon>
        <taxon>Agaricomycetes</taxon>
        <taxon>Agaricomycetidae</taxon>
        <taxon>Agaricales</taxon>
        <taxon>Agaricineae</taxon>
        <taxon>Crepidotaceae</taxon>
        <taxon>Crepidotus</taxon>
    </lineage>
</organism>
<sequence>MLKRQARTQSVPVCPTSPSSSLSGRLNIIMEEDELRASSSTQNVGVKAKRRHANISNIRISANDFSTFDNTFLSPRPAPRPSSSTSTSPSSSPDSFKMTFNQVASKFPHPPTPSTADSASDMSSSPGHSAGMPLTPSTSDDEFSLPSPRFNPRRAAIQPLIINKHQLAASQKSTGEEYDSEPESDSEWYNREFSQLISMSSHIPTSFPVQHPSRPESMLMASPASFSHTRRRTSSFSRRSSVTSPSETAFPTKRNSKTRCFVVPKYPPPPPPVRSPLALPSAPRPPPRFSVPADCEFEVSMDDDEDAESEVSSAFSFSMYEVDFGERPAPAAVPTNERLCAIPESPASESVYSQPSFLVEEEQDEEEEAFPEDIHFELDYQLKLPLSIPGTPIDLETEVAVGLERLREREQEVIFEEAEFIVENGDDEVLEPALPTAASKDINTQFARRQEDYYTPSESGWSFSSSPSPSPSPSPYAHTTDEKMLKSKWSTSTLGSVYEDHATRRNASSKLNLKGYFNNKRTSSQSKKLPATPTSPAPSTFGLMTPKKTRGLHGHYVHSPSTSPSPPSRFAHTHKRAGSNQSSHSDVLVIGYGVNGLGQGLKRRGSVATVSDVGSEDSTSSTSSSGLKRKPIPVEMFLRGAA</sequence>
<dbReference type="AlphaFoldDB" id="A0A9P6EEV6"/>
<feature type="region of interest" description="Disordered" evidence="1">
    <location>
        <begin position="457"/>
        <end position="482"/>
    </location>
</feature>
<feature type="compositionally biased region" description="Low complexity" evidence="1">
    <location>
        <begin position="81"/>
        <end position="95"/>
    </location>
</feature>